<evidence type="ECO:0000313" key="2">
    <source>
        <dbReference type="Proteomes" id="UP001526143"/>
    </source>
</evidence>
<dbReference type="Proteomes" id="UP001526143">
    <property type="component" value="Unassembled WGS sequence"/>
</dbReference>
<keyword evidence="1" id="KW-0540">Nuclease</keyword>
<reference evidence="1 2" key="1">
    <citation type="submission" date="2022-10" db="EMBL/GenBank/DDBJ databases">
        <title>Identification of biosynthetic pathway for the production of the potent trypsin inhibitor radiosumin.</title>
        <authorList>
            <person name="Fewer D.P."/>
            <person name="Delbaje E."/>
            <person name="Ouyang X."/>
            <person name="Agostino P.D."/>
            <person name="Wahlsten M."/>
            <person name="Jokela J."/>
            <person name="Permi P."/>
            <person name="Haapaniemi E."/>
            <person name="Koistinen H."/>
        </authorList>
    </citation>
    <scope>NUCLEOTIDE SEQUENCE [LARGE SCALE GENOMIC DNA]</scope>
    <source>
        <strain evidence="1 2">NIES-515</strain>
    </source>
</reference>
<name>A0ABT3AXF0_9CYAN</name>
<keyword evidence="1" id="KW-0255">Endonuclease</keyword>
<keyword evidence="1" id="KW-0378">Hydrolase</keyword>
<feature type="non-terminal residue" evidence="1">
    <location>
        <position position="1"/>
    </location>
</feature>
<accession>A0ABT3AXF0</accession>
<dbReference type="EMBL" id="JAOWRF010000148">
    <property type="protein sequence ID" value="MCV3213799.1"/>
    <property type="molecule type" value="Genomic_DNA"/>
</dbReference>
<organism evidence="1 2">
    <name type="scientific">Plectonema radiosum NIES-515</name>
    <dbReference type="NCBI Taxonomy" id="2986073"/>
    <lineage>
        <taxon>Bacteria</taxon>
        <taxon>Bacillati</taxon>
        <taxon>Cyanobacteriota</taxon>
        <taxon>Cyanophyceae</taxon>
        <taxon>Oscillatoriophycideae</taxon>
        <taxon>Oscillatoriales</taxon>
        <taxon>Microcoleaceae</taxon>
        <taxon>Plectonema</taxon>
    </lineage>
</organism>
<evidence type="ECO:0000313" key="1">
    <source>
        <dbReference type="EMBL" id="MCV3213799.1"/>
    </source>
</evidence>
<comment type="caution">
    <text evidence="1">The sequence shown here is derived from an EMBL/GenBank/DDBJ whole genome shotgun (WGS) entry which is preliminary data.</text>
</comment>
<gene>
    <name evidence="1" type="ORF">OGM63_09800</name>
</gene>
<protein>
    <submittedName>
        <fullName evidence="1">HNH endonuclease</fullName>
    </submittedName>
</protein>
<proteinExistence type="predicted"/>
<sequence length="117" mass="13033">NLNNGEKLVMTKQLQLRSRVKGQLSRTVLKTNGGGNKPVEFNPTRYVPREKIHFGFQTGDIVRAIVTTGKKIGNYVGKTAIRSSGSFNIYAKNGLVQGISYKFCKRIHAKDGYSYAH</sequence>
<keyword evidence="2" id="KW-1185">Reference proteome</keyword>
<dbReference type="GO" id="GO:0004519">
    <property type="term" value="F:endonuclease activity"/>
    <property type="evidence" value="ECO:0007669"/>
    <property type="project" value="UniProtKB-KW"/>
</dbReference>